<keyword evidence="2" id="KW-1185">Reference proteome</keyword>
<proteinExistence type="predicted"/>
<dbReference type="EMBL" id="CP068393">
    <property type="protein sequence ID" value="QUC68360.1"/>
    <property type="molecule type" value="Genomic_DNA"/>
</dbReference>
<dbReference type="Proteomes" id="UP000682782">
    <property type="component" value="Chromosome"/>
</dbReference>
<keyword evidence="1" id="KW-0326">Glycosidase</keyword>
<organism evidence="1 2">
    <name type="scientific">Aristaeella hokkaidonensis</name>
    <dbReference type="NCBI Taxonomy" id="3046382"/>
    <lineage>
        <taxon>Bacteria</taxon>
        <taxon>Bacillati</taxon>
        <taxon>Bacillota</taxon>
        <taxon>Clostridia</taxon>
        <taxon>Eubacteriales</taxon>
        <taxon>Aristaeellaceae</taxon>
        <taxon>Aristaeella</taxon>
    </lineage>
</organism>
<protein>
    <submittedName>
        <fullName evidence="1">Phosphodiester glycosidase family protein</fullName>
    </submittedName>
</protein>
<reference evidence="1" key="1">
    <citation type="submission" date="2021-01" db="EMBL/GenBank/DDBJ databases">
        <title>Complete genome sequence of Clostridiales bacterium R-7.</title>
        <authorList>
            <person name="Mahoney-Kurpe S.C."/>
            <person name="Palevich N."/>
            <person name="Koike S."/>
            <person name="Moon C.D."/>
            <person name="Attwood G.T."/>
        </authorList>
    </citation>
    <scope>NUCLEOTIDE SEQUENCE</scope>
    <source>
        <strain evidence="1">R-7</strain>
    </source>
</reference>
<gene>
    <name evidence="1" type="ORF">JYE49_06635</name>
</gene>
<keyword evidence="1" id="KW-0378">Hydrolase</keyword>
<evidence type="ECO:0000313" key="1">
    <source>
        <dbReference type="EMBL" id="QUC68360.1"/>
    </source>
</evidence>
<name>A0AC61MYU3_9FIRM</name>
<sequence length="317" mass="35740">MIRRTLCMLLMLTLLWGGLHAAAEEKGEFPALNDAGFLDSGEFVWEDEENGVWRYASSTLRVEIFRREQKKPARVWYEAEVFCAEGSVGPRMIANDPEHWKTAANMEYPYKIARKYGTVFAVSNDFAQLRLQQKKSRPGIIIRDGKIWSDRTKKKGVKDFPNLDCLAIWPDGDMKVYYSDEKTAEEYLEDGAVDVLAFGPILIRDGKLNEEALKKYGTSHAQRTAVGMVEKGHYFFMMLEGRIKRSKGDGISFLAEKLLEKGCTLGFNLDGGETACIVFMGHQLCKLKDGKKLSSRRTSDILGVGTSELLPAVSDPW</sequence>
<accession>A0AC61MYU3</accession>
<evidence type="ECO:0000313" key="2">
    <source>
        <dbReference type="Proteomes" id="UP000682782"/>
    </source>
</evidence>